<dbReference type="InterPro" id="IPR011009">
    <property type="entry name" value="Kinase-like_dom_sf"/>
</dbReference>
<reference evidence="7" key="2">
    <citation type="journal article" date="2023" name="Microbiol Resour">
        <title>Decontamination and Annotation of the Draft Genome Sequence of the Oomycete Lagenidium giganteum ARSEF 373.</title>
        <authorList>
            <person name="Morgan W.R."/>
            <person name="Tartar A."/>
        </authorList>
    </citation>
    <scope>NUCLEOTIDE SEQUENCE</scope>
    <source>
        <strain evidence="7">ARSEF 373</strain>
    </source>
</reference>
<dbReference type="AlphaFoldDB" id="A0AAV2YBJ1"/>
<dbReference type="GO" id="GO:0005634">
    <property type="term" value="C:nucleus"/>
    <property type="evidence" value="ECO:0007669"/>
    <property type="project" value="TreeGrafter"/>
</dbReference>
<dbReference type="EMBL" id="DAKRPA010000372">
    <property type="protein sequence ID" value="DAZ92870.1"/>
    <property type="molecule type" value="Genomic_DNA"/>
</dbReference>
<dbReference type="PANTHER" id="PTHR24345:SF91">
    <property type="entry name" value="SERINE_THREONINE-PROTEIN KINASE PLK4"/>
    <property type="match status" value="1"/>
</dbReference>
<evidence type="ECO:0000313" key="7">
    <source>
        <dbReference type="EMBL" id="DAZ92870.1"/>
    </source>
</evidence>
<keyword evidence="8" id="KW-1185">Reference proteome</keyword>
<gene>
    <name evidence="7" type="ORF">N0F65_002982</name>
</gene>
<evidence type="ECO:0000259" key="6">
    <source>
        <dbReference type="PROSITE" id="PS50011"/>
    </source>
</evidence>
<keyword evidence="1" id="KW-0723">Serine/threonine-protein kinase</keyword>
<dbReference type="InterPro" id="IPR000719">
    <property type="entry name" value="Prot_kinase_dom"/>
</dbReference>
<comment type="caution">
    <text evidence="7">The sequence shown here is derived from an EMBL/GenBank/DDBJ whole genome shotgun (WGS) entry which is preliminary data.</text>
</comment>
<keyword evidence="3" id="KW-0547">Nucleotide-binding</keyword>
<keyword evidence="5" id="KW-0067">ATP-binding</keyword>
<protein>
    <recommendedName>
        <fullName evidence="6">Protein kinase domain-containing protein</fullName>
    </recommendedName>
</protein>
<feature type="domain" description="Protein kinase" evidence="6">
    <location>
        <begin position="40"/>
        <end position="306"/>
    </location>
</feature>
<evidence type="ECO:0000313" key="8">
    <source>
        <dbReference type="Proteomes" id="UP001146120"/>
    </source>
</evidence>
<evidence type="ECO:0000256" key="1">
    <source>
        <dbReference type="ARBA" id="ARBA00022527"/>
    </source>
</evidence>
<keyword evidence="4" id="KW-0418">Kinase</keyword>
<sequence>MSASVVVTSACAPAVDRAGAKKPMAVVMAGGAAAARMRRYAPCRRLRQTLYGETTLVEDKLTKRQLVLKRINVHALKENRVQASDNPVREHEVIQMLQKQGCHPNVVRYEPDAMFCHGGNIYVAMEYCNGGDLYDYTEAKPEGKLHELEALKLIYQIARGVQHLHDHGAAHRDLSLENILLHDGRPKLCDFGLSTFETSSKDVVGKLYYMAPEVVKGIDYDPACADIWSLGVLLFVMITGSPLIAEESPREATYRVLTKCGIGRILEMWGLRRAFSRLTVDLLARMLQMDASKRLDIDGVLRHPALRAYNNQRPIPDAEKP</sequence>
<dbReference type="PANTHER" id="PTHR24345">
    <property type="entry name" value="SERINE/THREONINE-PROTEIN KINASE PLK"/>
    <property type="match status" value="1"/>
</dbReference>
<evidence type="ECO:0000256" key="5">
    <source>
        <dbReference type="ARBA" id="ARBA00022840"/>
    </source>
</evidence>
<dbReference type="Pfam" id="PF00069">
    <property type="entry name" value="Pkinase"/>
    <property type="match status" value="1"/>
</dbReference>
<dbReference type="GO" id="GO:0005524">
    <property type="term" value="F:ATP binding"/>
    <property type="evidence" value="ECO:0007669"/>
    <property type="project" value="UniProtKB-KW"/>
</dbReference>
<evidence type="ECO:0000256" key="2">
    <source>
        <dbReference type="ARBA" id="ARBA00022679"/>
    </source>
</evidence>
<dbReference type="PROSITE" id="PS50011">
    <property type="entry name" value="PROTEIN_KINASE_DOM"/>
    <property type="match status" value="1"/>
</dbReference>
<keyword evidence="2" id="KW-0808">Transferase</keyword>
<dbReference type="GO" id="GO:0004674">
    <property type="term" value="F:protein serine/threonine kinase activity"/>
    <property type="evidence" value="ECO:0007669"/>
    <property type="project" value="UniProtKB-KW"/>
</dbReference>
<reference evidence="7" key="1">
    <citation type="submission" date="2022-11" db="EMBL/GenBank/DDBJ databases">
        <authorList>
            <person name="Morgan W.R."/>
            <person name="Tartar A."/>
        </authorList>
    </citation>
    <scope>NUCLEOTIDE SEQUENCE</scope>
    <source>
        <strain evidence="7">ARSEF 373</strain>
    </source>
</reference>
<accession>A0AAV2YBJ1</accession>
<dbReference type="Gene3D" id="1.10.510.10">
    <property type="entry name" value="Transferase(Phosphotransferase) domain 1"/>
    <property type="match status" value="1"/>
</dbReference>
<dbReference type="FunFam" id="1.10.510.10:FF:000753">
    <property type="entry name" value="CAMK/CAMKL protein kinase"/>
    <property type="match status" value="1"/>
</dbReference>
<dbReference type="Proteomes" id="UP001146120">
    <property type="component" value="Unassembled WGS sequence"/>
</dbReference>
<proteinExistence type="predicted"/>
<name>A0AAV2YBJ1_9STRA</name>
<dbReference type="SUPFAM" id="SSF56112">
    <property type="entry name" value="Protein kinase-like (PK-like)"/>
    <property type="match status" value="1"/>
</dbReference>
<evidence type="ECO:0000256" key="4">
    <source>
        <dbReference type="ARBA" id="ARBA00022777"/>
    </source>
</evidence>
<evidence type="ECO:0000256" key="3">
    <source>
        <dbReference type="ARBA" id="ARBA00022741"/>
    </source>
</evidence>
<organism evidence="7 8">
    <name type="scientific">Lagenidium giganteum</name>
    <dbReference type="NCBI Taxonomy" id="4803"/>
    <lineage>
        <taxon>Eukaryota</taxon>
        <taxon>Sar</taxon>
        <taxon>Stramenopiles</taxon>
        <taxon>Oomycota</taxon>
        <taxon>Peronosporomycetes</taxon>
        <taxon>Pythiales</taxon>
        <taxon>Pythiaceae</taxon>
    </lineage>
</organism>